<organism evidence="2 3">
    <name type="scientific">Limosa lapponica baueri</name>
    <dbReference type="NCBI Taxonomy" id="1758121"/>
    <lineage>
        <taxon>Eukaryota</taxon>
        <taxon>Metazoa</taxon>
        <taxon>Chordata</taxon>
        <taxon>Craniata</taxon>
        <taxon>Vertebrata</taxon>
        <taxon>Euteleostomi</taxon>
        <taxon>Archelosauria</taxon>
        <taxon>Archosauria</taxon>
        <taxon>Dinosauria</taxon>
        <taxon>Saurischia</taxon>
        <taxon>Theropoda</taxon>
        <taxon>Coelurosauria</taxon>
        <taxon>Aves</taxon>
        <taxon>Neognathae</taxon>
        <taxon>Neoaves</taxon>
        <taxon>Charadriiformes</taxon>
        <taxon>Scolopacidae</taxon>
        <taxon>Limosa</taxon>
    </lineage>
</organism>
<feature type="region of interest" description="Disordered" evidence="1">
    <location>
        <begin position="81"/>
        <end position="102"/>
    </location>
</feature>
<reference evidence="3" key="2">
    <citation type="submission" date="2017-12" db="EMBL/GenBank/DDBJ databases">
        <title>Genome sequence of the Bar-tailed Godwit (Limosa lapponica baueri).</title>
        <authorList>
            <person name="Lima N.C.B."/>
            <person name="Parody-Merino A.M."/>
            <person name="Battley P.F."/>
            <person name="Fidler A.E."/>
            <person name="Prosdocimi F."/>
        </authorList>
    </citation>
    <scope>NUCLEOTIDE SEQUENCE [LARGE SCALE GENOMIC DNA]</scope>
</reference>
<dbReference type="AlphaFoldDB" id="A0A2I0TIT4"/>
<proteinExistence type="predicted"/>
<evidence type="ECO:0000313" key="2">
    <source>
        <dbReference type="EMBL" id="PKU33711.1"/>
    </source>
</evidence>
<reference evidence="3" key="1">
    <citation type="submission" date="2017-11" db="EMBL/GenBank/DDBJ databases">
        <authorList>
            <person name="Lima N.C."/>
            <person name="Parody-Merino A.M."/>
            <person name="Battley P.F."/>
            <person name="Fidler A.E."/>
            <person name="Prosdocimi F."/>
        </authorList>
    </citation>
    <scope>NUCLEOTIDE SEQUENCE [LARGE SCALE GENOMIC DNA]</scope>
</reference>
<dbReference type="EMBL" id="KZ509799">
    <property type="protein sequence ID" value="PKU33711.1"/>
    <property type="molecule type" value="Genomic_DNA"/>
</dbReference>
<accession>A0A2I0TIT4</accession>
<dbReference type="Proteomes" id="UP000233556">
    <property type="component" value="Unassembled WGS sequence"/>
</dbReference>
<feature type="compositionally biased region" description="Basic residues" evidence="1">
    <location>
        <begin position="86"/>
        <end position="100"/>
    </location>
</feature>
<sequence>MLCNSPLLSRDQPYPNAIYAGQPSHQASPSVHKKRFMCSALGARAFIPEPFEGAVPQVGYIQIGSEQMLIQPVNTSETSFSGKEHFIRRRRSTKSSHPMKSHIPDEHCKVVAGFSVPVYSVAFIALLPHYPTDIPAFYWMDSILNGGSGSRGMVLPVLGRTEIPSLRRGIKGKETGETLGNYMGSQVEREGG</sequence>
<gene>
    <name evidence="2" type="ORF">llap_15985</name>
</gene>
<keyword evidence="3" id="KW-1185">Reference proteome</keyword>
<evidence type="ECO:0000313" key="3">
    <source>
        <dbReference type="Proteomes" id="UP000233556"/>
    </source>
</evidence>
<name>A0A2I0TIT4_LIMLA</name>
<evidence type="ECO:0000256" key="1">
    <source>
        <dbReference type="SAM" id="MobiDB-lite"/>
    </source>
</evidence>
<dbReference type="OrthoDB" id="8915864at2759"/>
<protein>
    <submittedName>
        <fullName evidence="2">Uncharacterized protein</fullName>
    </submittedName>
</protein>